<accession>A0A545V5Q1</accession>
<gene>
    <name evidence="6" type="ORF">IF1G_04285</name>
</gene>
<evidence type="ECO:0000256" key="1">
    <source>
        <dbReference type="ARBA" id="ARBA00005495"/>
    </source>
</evidence>
<evidence type="ECO:0000313" key="6">
    <source>
        <dbReference type="EMBL" id="TQV97045.1"/>
    </source>
</evidence>
<name>A0A545V5Q1_9HYPO</name>
<feature type="domain" description="CENP-V/GFA" evidence="5">
    <location>
        <begin position="9"/>
        <end position="140"/>
    </location>
</feature>
<comment type="similarity">
    <text evidence="1">Belongs to the Gfa family.</text>
</comment>
<reference evidence="6 7" key="1">
    <citation type="journal article" date="2019" name="Appl. Microbiol. Biotechnol.">
        <title>Genome sequence of Isaria javanica and comparative genome analysis insights into family S53 peptidase evolution in fungal entomopathogens.</title>
        <authorList>
            <person name="Lin R."/>
            <person name="Zhang X."/>
            <person name="Xin B."/>
            <person name="Zou M."/>
            <person name="Gao Y."/>
            <person name="Qin F."/>
            <person name="Hu Q."/>
            <person name="Xie B."/>
            <person name="Cheng X."/>
        </authorList>
    </citation>
    <scope>NUCLEOTIDE SEQUENCE [LARGE SCALE GENOMIC DNA]</scope>
    <source>
        <strain evidence="6 7">IJ1G</strain>
    </source>
</reference>
<keyword evidence="7" id="KW-1185">Reference proteome</keyword>
<dbReference type="GO" id="GO:0046872">
    <property type="term" value="F:metal ion binding"/>
    <property type="evidence" value="ECO:0007669"/>
    <property type="project" value="UniProtKB-KW"/>
</dbReference>
<dbReference type="STRING" id="43265.A0A545V5Q1"/>
<dbReference type="InterPro" id="IPR006913">
    <property type="entry name" value="CENP-V/GFA"/>
</dbReference>
<protein>
    <submittedName>
        <fullName evidence="6">DUF636 domain-containing protein</fullName>
    </submittedName>
</protein>
<dbReference type="OrthoDB" id="6329284at2759"/>
<dbReference type="SUPFAM" id="SSF51316">
    <property type="entry name" value="Mss4-like"/>
    <property type="match status" value="1"/>
</dbReference>
<dbReference type="PANTHER" id="PTHR33337">
    <property type="entry name" value="GFA DOMAIN-CONTAINING PROTEIN"/>
    <property type="match status" value="1"/>
</dbReference>
<sequence>MDPGQAPTLTGGCLCESVRFEIHFGDKFRWPPTSCACQCTMCRKFTASLVAQFIAVARPNLSPDLRDAPAFAEYESSPGVFRGFCRRCGSSLSYRCLKYPDVVDVFIGALDEKWISGGQDDDKVAIAKDLATPNGYHAWYSHMIPGVTDYLKGRPNYAEGAT</sequence>
<dbReference type="InterPro" id="IPR011057">
    <property type="entry name" value="Mss4-like_sf"/>
</dbReference>
<dbReference type="Proteomes" id="UP000315783">
    <property type="component" value="Unassembled WGS sequence"/>
</dbReference>
<keyword evidence="4" id="KW-0456">Lyase</keyword>
<proteinExistence type="inferred from homology"/>
<dbReference type="PROSITE" id="PS51891">
    <property type="entry name" value="CENP_V_GFA"/>
    <property type="match status" value="1"/>
</dbReference>
<evidence type="ECO:0000256" key="3">
    <source>
        <dbReference type="ARBA" id="ARBA00022833"/>
    </source>
</evidence>
<evidence type="ECO:0000256" key="4">
    <source>
        <dbReference type="ARBA" id="ARBA00023239"/>
    </source>
</evidence>
<dbReference type="Pfam" id="PF04828">
    <property type="entry name" value="GFA"/>
    <property type="match status" value="1"/>
</dbReference>
<dbReference type="PANTHER" id="PTHR33337:SF40">
    <property type="entry name" value="CENP-V_GFA DOMAIN-CONTAINING PROTEIN-RELATED"/>
    <property type="match status" value="1"/>
</dbReference>
<organism evidence="6 7">
    <name type="scientific">Cordyceps javanica</name>
    <dbReference type="NCBI Taxonomy" id="43265"/>
    <lineage>
        <taxon>Eukaryota</taxon>
        <taxon>Fungi</taxon>
        <taxon>Dikarya</taxon>
        <taxon>Ascomycota</taxon>
        <taxon>Pezizomycotina</taxon>
        <taxon>Sordariomycetes</taxon>
        <taxon>Hypocreomycetidae</taxon>
        <taxon>Hypocreales</taxon>
        <taxon>Cordycipitaceae</taxon>
        <taxon>Cordyceps</taxon>
    </lineage>
</organism>
<evidence type="ECO:0000313" key="7">
    <source>
        <dbReference type="Proteomes" id="UP000315783"/>
    </source>
</evidence>
<dbReference type="Gene3D" id="3.90.1590.10">
    <property type="entry name" value="glutathione-dependent formaldehyde- activating enzyme (gfa)"/>
    <property type="match status" value="1"/>
</dbReference>
<evidence type="ECO:0000256" key="2">
    <source>
        <dbReference type="ARBA" id="ARBA00022723"/>
    </source>
</evidence>
<keyword evidence="3" id="KW-0862">Zinc</keyword>
<keyword evidence="2" id="KW-0479">Metal-binding</keyword>
<comment type="caution">
    <text evidence="6">The sequence shown here is derived from an EMBL/GenBank/DDBJ whole genome shotgun (WGS) entry which is preliminary data.</text>
</comment>
<dbReference type="AlphaFoldDB" id="A0A545V5Q1"/>
<evidence type="ECO:0000259" key="5">
    <source>
        <dbReference type="PROSITE" id="PS51891"/>
    </source>
</evidence>
<dbReference type="GO" id="GO:0016846">
    <property type="term" value="F:carbon-sulfur lyase activity"/>
    <property type="evidence" value="ECO:0007669"/>
    <property type="project" value="InterPro"/>
</dbReference>
<dbReference type="EMBL" id="SPUK01000005">
    <property type="protein sequence ID" value="TQV97045.1"/>
    <property type="molecule type" value="Genomic_DNA"/>
</dbReference>